<dbReference type="InterPro" id="IPR015449">
    <property type="entry name" value="K_chnl_Ca-activ_SK"/>
</dbReference>
<dbReference type="InterPro" id="IPR036122">
    <property type="entry name" value="CaM-bd_dom_sf"/>
</dbReference>
<dbReference type="PRINTS" id="PR01451">
    <property type="entry name" value="SKCHANNEL"/>
</dbReference>
<feature type="transmembrane region" description="Helical" evidence="9">
    <location>
        <begin position="438"/>
        <end position="460"/>
    </location>
</feature>
<feature type="domain" description="Calmodulin-binding" evidence="10">
    <location>
        <begin position="688"/>
        <end position="764"/>
    </location>
</feature>
<evidence type="ECO:0000256" key="2">
    <source>
        <dbReference type="ARBA" id="ARBA00022448"/>
    </source>
</evidence>
<keyword evidence="7" id="KW-0407">Ion channel</keyword>
<evidence type="ECO:0000256" key="5">
    <source>
        <dbReference type="ARBA" id="ARBA00023065"/>
    </source>
</evidence>
<dbReference type="Pfam" id="PF02888">
    <property type="entry name" value="CaMBD"/>
    <property type="match status" value="1"/>
</dbReference>
<dbReference type="Pfam" id="PF07885">
    <property type="entry name" value="Ion_trans_2"/>
    <property type="match status" value="1"/>
</dbReference>
<keyword evidence="5" id="KW-0406">Ion transport</keyword>
<feature type="transmembrane region" description="Helical" evidence="9">
    <location>
        <begin position="620"/>
        <end position="638"/>
    </location>
</feature>
<feature type="region of interest" description="Disordered" evidence="8">
    <location>
        <begin position="350"/>
        <end position="380"/>
    </location>
</feature>
<accession>A0A7E4VBW9</accession>
<dbReference type="SUPFAM" id="SSF81327">
    <property type="entry name" value="Small-conductance potassium channel"/>
    <property type="match status" value="1"/>
</dbReference>
<dbReference type="PANTHER" id="PTHR10153">
    <property type="entry name" value="SMALL CONDUCTANCE CALCIUM-ACTIVATED POTASSIUM CHANNEL"/>
    <property type="match status" value="1"/>
</dbReference>
<keyword evidence="4 9" id="KW-1133">Transmembrane helix</keyword>
<feature type="region of interest" description="Disordered" evidence="8">
    <location>
        <begin position="817"/>
        <end position="836"/>
    </location>
</feature>
<evidence type="ECO:0000256" key="7">
    <source>
        <dbReference type="ARBA" id="ARBA00023303"/>
    </source>
</evidence>
<feature type="region of interest" description="Disordered" evidence="8">
    <location>
        <begin position="1"/>
        <end position="42"/>
    </location>
</feature>
<sequence>MRRSSNEHPASTSPRASRPNDFDFGFGCHQTNDSLSPSSRNRHYTVSAGCAVSRNGRPTDSITFKTNGGTIPPLPPTATVSDASPGFASCRRQPSSGMFTIRKQDSIPEEPASPFSIMPPGSNFDWPSRSPSPLHHRGSVSTGFDSPEWRKRSLSPAPTGAHSNSMYTNVFARRKQFVREVSAAHSDVTETICRKMTVDVATSPIPPALSCENNLQIRFDISSNSSLAKSTSSSTFHRSASTHRKKTYGSGGGSLLANGFVPLLNVESKPSVGSVISTKDPSKWNLSVKKQRSCSESAFQIGGLHPPVLDAHCRRSSVAILNPHKEQAILRKILGPSGLSWLSEDAKKNAKRDQQSKKSVCSAASEDLENGRADDSRTPLMKEGEKGGRLIYRQHLFHVRRITSDYALFCAILGIIVMILENELSAGHVYNKNTITSLILKAIILTSTFALIALVIKFHVHEVQLFMNANSAEDWRIALTFQRCFQIFLELSVCAICPLPFDLSFNWTTVHADGETVTTTNVPLDVFLSIPMFFRLYWLCRVMLLHSRLFTDASSRSIAGLNRVTFNARFILKTLMTLCPGTMLMVFTASLWVLAAWILRLCERHHVGDPPNAHAIKHQNYLNSLWMIAITFLSVGYGDLVPNTYCGRGVAVITGILGTCTSSMVVAVIARKLELSRAEKHVHNFMIDTQLTKQLKHSAANVLRETWLIYKHRRLVDKIDPGKIRHHQRKFLMAIYALRKVKRDQRKLAENSVSLGDVAKTTSNSYELIHDIHSIQEGLALRMTAVEHQLSDIQREIGGLAEVLRAAMGADQRRLSTDVDNNMPRDSLRRRRAAID</sequence>
<dbReference type="Proteomes" id="UP000492821">
    <property type="component" value="Unassembled WGS sequence"/>
</dbReference>
<feature type="transmembrane region" description="Helical" evidence="9">
    <location>
        <begin position="650"/>
        <end position="670"/>
    </location>
</feature>
<evidence type="ECO:0000256" key="4">
    <source>
        <dbReference type="ARBA" id="ARBA00022989"/>
    </source>
</evidence>
<dbReference type="Pfam" id="PF03530">
    <property type="entry name" value="SK_channel"/>
    <property type="match status" value="1"/>
</dbReference>
<feature type="compositionally biased region" description="Basic and acidic residues" evidence="8">
    <location>
        <begin position="369"/>
        <end position="380"/>
    </location>
</feature>
<keyword evidence="11" id="KW-1185">Reference proteome</keyword>
<evidence type="ECO:0000313" key="12">
    <source>
        <dbReference type="WBParaSite" id="Pan_g18597.t1"/>
    </source>
</evidence>
<feature type="region of interest" description="Disordered" evidence="8">
    <location>
        <begin position="66"/>
        <end position="86"/>
    </location>
</feature>
<evidence type="ECO:0000256" key="9">
    <source>
        <dbReference type="SAM" id="Phobius"/>
    </source>
</evidence>
<dbReference type="AlphaFoldDB" id="A0A7E4VBW9"/>
<dbReference type="SUPFAM" id="SSF81324">
    <property type="entry name" value="Voltage-gated potassium channels"/>
    <property type="match status" value="1"/>
</dbReference>
<keyword evidence="3 9" id="KW-0812">Transmembrane</keyword>
<evidence type="ECO:0000259" key="10">
    <source>
        <dbReference type="SMART" id="SM01053"/>
    </source>
</evidence>
<evidence type="ECO:0000256" key="8">
    <source>
        <dbReference type="SAM" id="MobiDB-lite"/>
    </source>
</evidence>
<dbReference type="FunFam" id="1.10.287.70:FF:000183">
    <property type="entry name" value="KCNN (Potassium K ChaNNel, calcium activated)-Like"/>
    <property type="match status" value="1"/>
</dbReference>
<reference evidence="12" key="2">
    <citation type="submission" date="2020-10" db="UniProtKB">
        <authorList>
            <consortium name="WormBaseParasite"/>
        </authorList>
    </citation>
    <scope>IDENTIFICATION</scope>
</reference>
<reference evidence="11" key="1">
    <citation type="journal article" date="2013" name="Genetics">
        <title>The draft genome and transcriptome of Panagrellus redivivus are shaped by the harsh demands of a free-living lifestyle.</title>
        <authorList>
            <person name="Srinivasan J."/>
            <person name="Dillman A.R."/>
            <person name="Macchietto M.G."/>
            <person name="Heikkinen L."/>
            <person name="Lakso M."/>
            <person name="Fracchia K.M."/>
            <person name="Antoshechkin I."/>
            <person name="Mortazavi A."/>
            <person name="Wong G."/>
            <person name="Sternberg P.W."/>
        </authorList>
    </citation>
    <scope>NUCLEOTIDE SEQUENCE [LARGE SCALE GENOMIC DNA]</scope>
    <source>
        <strain evidence="11">MT8872</strain>
    </source>
</reference>
<evidence type="ECO:0000256" key="6">
    <source>
        <dbReference type="ARBA" id="ARBA00023136"/>
    </source>
</evidence>
<evidence type="ECO:0000256" key="3">
    <source>
        <dbReference type="ARBA" id="ARBA00022692"/>
    </source>
</evidence>
<protein>
    <submittedName>
        <fullName evidence="12">CaMBD domain-containing protein</fullName>
    </submittedName>
</protein>
<feature type="compositionally biased region" description="Polar residues" evidence="8">
    <location>
        <begin position="29"/>
        <end position="39"/>
    </location>
</feature>
<dbReference type="GO" id="GO:0016020">
    <property type="term" value="C:membrane"/>
    <property type="evidence" value="ECO:0007669"/>
    <property type="project" value="UniProtKB-SubCell"/>
</dbReference>
<dbReference type="InterPro" id="IPR013099">
    <property type="entry name" value="K_chnl_dom"/>
</dbReference>
<feature type="region of interest" description="Disordered" evidence="8">
    <location>
        <begin position="108"/>
        <end position="163"/>
    </location>
</feature>
<organism evidence="11 12">
    <name type="scientific">Panagrellus redivivus</name>
    <name type="common">Microworm</name>
    <dbReference type="NCBI Taxonomy" id="6233"/>
    <lineage>
        <taxon>Eukaryota</taxon>
        <taxon>Metazoa</taxon>
        <taxon>Ecdysozoa</taxon>
        <taxon>Nematoda</taxon>
        <taxon>Chromadorea</taxon>
        <taxon>Rhabditida</taxon>
        <taxon>Tylenchina</taxon>
        <taxon>Panagrolaimomorpha</taxon>
        <taxon>Panagrolaimoidea</taxon>
        <taxon>Panagrolaimidae</taxon>
        <taxon>Panagrellus</taxon>
    </lineage>
</organism>
<name>A0A7E4VBW9_PANRE</name>
<evidence type="ECO:0000256" key="1">
    <source>
        <dbReference type="ARBA" id="ARBA00004141"/>
    </source>
</evidence>
<dbReference type="WBParaSite" id="Pan_g18597.t1">
    <property type="protein sequence ID" value="Pan_g18597.t1"/>
    <property type="gene ID" value="Pan_g18597"/>
</dbReference>
<dbReference type="GO" id="GO:0016286">
    <property type="term" value="F:small conductance calcium-activated potassium channel activity"/>
    <property type="evidence" value="ECO:0007669"/>
    <property type="project" value="InterPro"/>
</dbReference>
<dbReference type="Gene3D" id="1.10.287.70">
    <property type="match status" value="2"/>
</dbReference>
<comment type="subcellular location">
    <subcellularLocation>
        <location evidence="1">Membrane</location>
        <topology evidence="1">Multi-pass membrane protein</topology>
    </subcellularLocation>
</comment>
<dbReference type="SMART" id="SM01053">
    <property type="entry name" value="CaMBD"/>
    <property type="match status" value="1"/>
</dbReference>
<dbReference type="FunFam" id="1.10.287.70:FF:000174">
    <property type="entry name" value="KCNN (Potassium K ChaNNel, calcium activated)-Like"/>
    <property type="match status" value="1"/>
</dbReference>
<dbReference type="InterPro" id="IPR004178">
    <property type="entry name" value="CaM-bd_dom"/>
</dbReference>
<proteinExistence type="predicted"/>
<dbReference type="GO" id="GO:0005516">
    <property type="term" value="F:calmodulin binding"/>
    <property type="evidence" value="ECO:0007669"/>
    <property type="project" value="InterPro"/>
</dbReference>
<feature type="transmembrane region" description="Helical" evidence="9">
    <location>
        <begin position="406"/>
        <end position="426"/>
    </location>
</feature>
<keyword evidence="2" id="KW-0813">Transport</keyword>
<feature type="transmembrane region" description="Helical" evidence="9">
    <location>
        <begin position="575"/>
        <end position="599"/>
    </location>
</feature>
<keyword evidence="6 9" id="KW-0472">Membrane</keyword>
<evidence type="ECO:0000313" key="11">
    <source>
        <dbReference type="Proteomes" id="UP000492821"/>
    </source>
</evidence>